<name>Q23DS3_TETTS</name>
<dbReference type="eggNOG" id="KOG0259">
    <property type="taxonomic scope" value="Eukaryota"/>
</dbReference>
<evidence type="ECO:0000256" key="2">
    <source>
        <dbReference type="ARBA" id="ARBA00007441"/>
    </source>
</evidence>
<organism evidence="9 10">
    <name type="scientific">Tetrahymena thermophila (strain SB210)</name>
    <dbReference type="NCBI Taxonomy" id="312017"/>
    <lineage>
        <taxon>Eukaryota</taxon>
        <taxon>Sar</taxon>
        <taxon>Alveolata</taxon>
        <taxon>Ciliophora</taxon>
        <taxon>Intramacronucleata</taxon>
        <taxon>Oligohymenophorea</taxon>
        <taxon>Hymenostomatida</taxon>
        <taxon>Tetrahymenina</taxon>
        <taxon>Tetrahymenidae</taxon>
        <taxon>Tetrahymena</taxon>
    </lineage>
</organism>
<evidence type="ECO:0000256" key="6">
    <source>
        <dbReference type="PIRNR" id="PIRNR000517"/>
    </source>
</evidence>
<keyword evidence="3 9" id="KW-0032">Aminotransferase</keyword>
<evidence type="ECO:0000256" key="3">
    <source>
        <dbReference type="ARBA" id="ARBA00022576"/>
    </source>
</evidence>
<keyword evidence="5 6" id="KW-0663">Pyridoxal phosphate</keyword>
<dbReference type="InterPro" id="IPR015424">
    <property type="entry name" value="PyrdxlP-dep_Trfase"/>
</dbReference>
<feature type="modified residue" description="N6-(pyridoxal phosphate)lysine" evidence="7">
    <location>
        <position position="253"/>
    </location>
</feature>
<dbReference type="Pfam" id="PF00155">
    <property type="entry name" value="Aminotran_1_2"/>
    <property type="match status" value="1"/>
</dbReference>
<protein>
    <submittedName>
        <fullName evidence="9">Tyrosine/nicotianamine aminotransferase</fullName>
    </submittedName>
</protein>
<dbReference type="KEGG" id="tet:TTHERM_00046180"/>
<evidence type="ECO:0000313" key="9">
    <source>
        <dbReference type="EMBL" id="EAR94442.1"/>
    </source>
</evidence>
<sequence>MSDFPVFQAAERIKNTCNPIRNYVESVLPKIDITLYKDTRPADNLNLTLGDPTLFSEFQTNPEILQKCADGVGKIDGYTDLIGKPEIRQAVAERYKFQNNPNVKVDESDVFLTFGCSMGIYLSVATLANPGDNFLFPSPGFPLMVTVGSNLGIDAKFYDLMEDKDWEANLEQMEKLIDDKTRFIYICNPSNPLSSLWTKKHMLDIIDFCKRHNNLPIVADETYEHMPYPGEKFYSFGELTDTVPVVIISGMSKRWLVPGWRTAWLTLVGKKGVFDEVKQGLRNLLSFILMPNTIVAGNQVEMLKMNDDYIDEKMRLCSERFKLLKELVHDVKGIKLKEAKAAFYAAVGIDYECIDITSSQEFATKLLQEENVSVFPGELFFGKNFFRIIMCADEPVIREFSVRIRRFCERHQKKQ</sequence>
<dbReference type="STRING" id="312017.Q23DS3"/>
<dbReference type="InParanoid" id="Q23DS3"/>
<dbReference type="NCBIfam" id="TIGR01265">
    <property type="entry name" value="tyr_nico_aTase"/>
    <property type="match status" value="1"/>
</dbReference>
<comment type="similarity">
    <text evidence="2 6">Belongs to the class-I pyridoxal-phosphate-dependent aminotransferase family.</text>
</comment>
<evidence type="ECO:0000313" key="10">
    <source>
        <dbReference type="Proteomes" id="UP000009168"/>
    </source>
</evidence>
<dbReference type="HOGENOM" id="CLU_017584_4_2_1"/>
<dbReference type="AlphaFoldDB" id="Q23DS3"/>
<proteinExistence type="inferred from homology"/>
<dbReference type="EMBL" id="GG662712">
    <property type="protein sequence ID" value="EAR94442.1"/>
    <property type="molecule type" value="Genomic_DNA"/>
</dbReference>
<dbReference type="GeneID" id="7836805"/>
<accession>Q23DS3</accession>
<dbReference type="Gene3D" id="3.90.1150.10">
    <property type="entry name" value="Aspartate Aminotransferase, domain 1"/>
    <property type="match status" value="1"/>
</dbReference>
<dbReference type="CDD" id="cd00609">
    <property type="entry name" value="AAT_like"/>
    <property type="match status" value="1"/>
</dbReference>
<dbReference type="SUPFAM" id="SSF53383">
    <property type="entry name" value="PLP-dependent transferases"/>
    <property type="match status" value="1"/>
</dbReference>
<keyword evidence="4" id="KW-0808">Transferase</keyword>
<dbReference type="OrthoDB" id="2414662at2759"/>
<dbReference type="PIRSF" id="PIRSF000517">
    <property type="entry name" value="Tyr_transaminase"/>
    <property type="match status" value="1"/>
</dbReference>
<keyword evidence="10" id="KW-1185">Reference proteome</keyword>
<dbReference type="InterPro" id="IPR015421">
    <property type="entry name" value="PyrdxlP-dep_Trfase_major"/>
</dbReference>
<feature type="domain" description="Aminotransferase class I/classII large" evidence="8">
    <location>
        <begin position="44"/>
        <end position="399"/>
    </location>
</feature>
<dbReference type="GO" id="GO:0006572">
    <property type="term" value="P:L-tyrosine catabolic process"/>
    <property type="evidence" value="ECO:0007669"/>
    <property type="project" value="TreeGrafter"/>
</dbReference>
<reference evidence="10" key="1">
    <citation type="journal article" date="2006" name="PLoS Biol.">
        <title>Macronuclear genome sequence of the ciliate Tetrahymena thermophila, a model eukaryote.</title>
        <authorList>
            <person name="Eisen J.A."/>
            <person name="Coyne R.S."/>
            <person name="Wu M."/>
            <person name="Wu D."/>
            <person name="Thiagarajan M."/>
            <person name="Wortman J.R."/>
            <person name="Badger J.H."/>
            <person name="Ren Q."/>
            <person name="Amedeo P."/>
            <person name="Jones K.M."/>
            <person name="Tallon L.J."/>
            <person name="Delcher A.L."/>
            <person name="Salzberg S.L."/>
            <person name="Silva J.C."/>
            <person name="Haas B.J."/>
            <person name="Majoros W.H."/>
            <person name="Farzad M."/>
            <person name="Carlton J.M."/>
            <person name="Smith R.K. Jr."/>
            <person name="Garg J."/>
            <person name="Pearlman R.E."/>
            <person name="Karrer K.M."/>
            <person name="Sun L."/>
            <person name="Manning G."/>
            <person name="Elde N.C."/>
            <person name="Turkewitz A.P."/>
            <person name="Asai D.J."/>
            <person name="Wilkes D.E."/>
            <person name="Wang Y."/>
            <person name="Cai H."/>
            <person name="Collins K."/>
            <person name="Stewart B.A."/>
            <person name="Lee S.R."/>
            <person name="Wilamowska K."/>
            <person name="Weinberg Z."/>
            <person name="Ruzzo W.L."/>
            <person name="Wloga D."/>
            <person name="Gaertig J."/>
            <person name="Frankel J."/>
            <person name="Tsao C.-C."/>
            <person name="Gorovsky M.A."/>
            <person name="Keeling P.J."/>
            <person name="Waller R.F."/>
            <person name="Patron N.J."/>
            <person name="Cherry J.M."/>
            <person name="Stover N.A."/>
            <person name="Krieger C.J."/>
            <person name="del Toro C."/>
            <person name="Ryder H.F."/>
            <person name="Williamson S.C."/>
            <person name="Barbeau R.A."/>
            <person name="Hamilton E.P."/>
            <person name="Orias E."/>
        </authorList>
    </citation>
    <scope>NUCLEOTIDE SEQUENCE [LARGE SCALE GENOMIC DNA]</scope>
    <source>
        <strain evidence="10">SB210</strain>
    </source>
</reference>
<dbReference type="PANTHER" id="PTHR45744:SF2">
    <property type="entry name" value="TYROSINE AMINOTRANSFERASE"/>
    <property type="match status" value="1"/>
</dbReference>
<evidence type="ECO:0000256" key="7">
    <source>
        <dbReference type="PIRSR" id="PIRSR000517-1"/>
    </source>
</evidence>
<dbReference type="InterPro" id="IPR015422">
    <property type="entry name" value="PyrdxlP-dep_Trfase_small"/>
</dbReference>
<evidence type="ECO:0000256" key="1">
    <source>
        <dbReference type="ARBA" id="ARBA00001933"/>
    </source>
</evidence>
<dbReference type="InterPro" id="IPR004839">
    <property type="entry name" value="Aminotransferase_I/II_large"/>
</dbReference>
<evidence type="ECO:0000256" key="4">
    <source>
        <dbReference type="ARBA" id="ARBA00022679"/>
    </source>
</evidence>
<dbReference type="RefSeq" id="XP_001014613.1">
    <property type="nucleotide sequence ID" value="XM_001014613.3"/>
</dbReference>
<dbReference type="GO" id="GO:0004838">
    <property type="term" value="F:L-tyrosine-2-oxoglutarate transaminase activity"/>
    <property type="evidence" value="ECO:0007669"/>
    <property type="project" value="TreeGrafter"/>
</dbReference>
<dbReference type="Proteomes" id="UP000009168">
    <property type="component" value="Unassembled WGS sequence"/>
</dbReference>
<comment type="cofactor">
    <cofactor evidence="1 6 7">
        <name>pyridoxal 5'-phosphate</name>
        <dbReference type="ChEBI" id="CHEBI:597326"/>
    </cofactor>
</comment>
<gene>
    <name evidence="9" type="ORF">TTHERM_00046180</name>
</gene>
<dbReference type="OMA" id="GWLRWCF"/>
<dbReference type="GO" id="GO:0030170">
    <property type="term" value="F:pyridoxal phosphate binding"/>
    <property type="evidence" value="ECO:0007669"/>
    <property type="project" value="InterPro"/>
</dbReference>
<dbReference type="InterPro" id="IPR005958">
    <property type="entry name" value="TyrNic_aminoTrfase"/>
</dbReference>
<evidence type="ECO:0000256" key="5">
    <source>
        <dbReference type="ARBA" id="ARBA00022898"/>
    </source>
</evidence>
<dbReference type="PANTHER" id="PTHR45744">
    <property type="entry name" value="TYROSINE AMINOTRANSFERASE"/>
    <property type="match status" value="1"/>
</dbReference>
<evidence type="ECO:0000259" key="8">
    <source>
        <dbReference type="Pfam" id="PF00155"/>
    </source>
</evidence>
<dbReference type="Gene3D" id="3.40.640.10">
    <property type="entry name" value="Type I PLP-dependent aspartate aminotransferase-like (Major domain)"/>
    <property type="match status" value="1"/>
</dbReference>